<name>A0ACB8DIP5_DERSI</name>
<organism evidence="1 2">
    <name type="scientific">Dermacentor silvarum</name>
    <name type="common">Tick</name>
    <dbReference type="NCBI Taxonomy" id="543639"/>
    <lineage>
        <taxon>Eukaryota</taxon>
        <taxon>Metazoa</taxon>
        <taxon>Ecdysozoa</taxon>
        <taxon>Arthropoda</taxon>
        <taxon>Chelicerata</taxon>
        <taxon>Arachnida</taxon>
        <taxon>Acari</taxon>
        <taxon>Parasitiformes</taxon>
        <taxon>Ixodida</taxon>
        <taxon>Ixodoidea</taxon>
        <taxon>Ixodidae</taxon>
        <taxon>Rhipicephalinae</taxon>
        <taxon>Dermacentor</taxon>
    </lineage>
</organism>
<keyword evidence="2" id="KW-1185">Reference proteome</keyword>
<reference evidence="1" key="1">
    <citation type="submission" date="2020-05" db="EMBL/GenBank/DDBJ databases">
        <title>Large-scale comparative analyses of tick genomes elucidate their genetic diversity and vector capacities.</title>
        <authorList>
            <person name="Jia N."/>
            <person name="Wang J."/>
            <person name="Shi W."/>
            <person name="Du L."/>
            <person name="Sun Y."/>
            <person name="Zhan W."/>
            <person name="Jiang J."/>
            <person name="Wang Q."/>
            <person name="Zhang B."/>
            <person name="Ji P."/>
            <person name="Sakyi L.B."/>
            <person name="Cui X."/>
            <person name="Yuan T."/>
            <person name="Jiang B."/>
            <person name="Yang W."/>
            <person name="Lam T.T.-Y."/>
            <person name="Chang Q."/>
            <person name="Ding S."/>
            <person name="Wang X."/>
            <person name="Zhu J."/>
            <person name="Ruan X."/>
            <person name="Zhao L."/>
            <person name="Wei J."/>
            <person name="Que T."/>
            <person name="Du C."/>
            <person name="Cheng J."/>
            <person name="Dai P."/>
            <person name="Han X."/>
            <person name="Huang E."/>
            <person name="Gao Y."/>
            <person name="Liu J."/>
            <person name="Shao H."/>
            <person name="Ye R."/>
            <person name="Li L."/>
            <person name="Wei W."/>
            <person name="Wang X."/>
            <person name="Wang C."/>
            <person name="Yang T."/>
            <person name="Huo Q."/>
            <person name="Li W."/>
            <person name="Guo W."/>
            <person name="Chen H."/>
            <person name="Zhou L."/>
            <person name="Ni X."/>
            <person name="Tian J."/>
            <person name="Zhou Y."/>
            <person name="Sheng Y."/>
            <person name="Liu T."/>
            <person name="Pan Y."/>
            <person name="Xia L."/>
            <person name="Li J."/>
            <person name="Zhao F."/>
            <person name="Cao W."/>
        </authorList>
    </citation>
    <scope>NUCLEOTIDE SEQUENCE</scope>
    <source>
        <strain evidence="1">Dsil-2018</strain>
    </source>
</reference>
<evidence type="ECO:0000313" key="2">
    <source>
        <dbReference type="Proteomes" id="UP000821865"/>
    </source>
</evidence>
<evidence type="ECO:0000313" key="1">
    <source>
        <dbReference type="EMBL" id="KAH7970454.1"/>
    </source>
</evidence>
<proteinExistence type="predicted"/>
<protein>
    <submittedName>
        <fullName evidence="1">Uncharacterized protein</fullName>
    </submittedName>
</protein>
<sequence>MHSAQSSGRRSKRLQSVAGPTSGRLRRNDAFSSTSRESIGADRTRKGSVRSRDGHSSQQNLEQRADVLEVVMNNLVVFFVLLSLVLGFAVGAVLNPLHLSELQRSMMRLPGELFVRVLQCLVIPLFITSVVSAVGGQPTAEGARLALRTLAYFSLITLWSATSGMVITLLLRPGVGARKLPPHRLYNATMRADSLLDIFRHERNSGELRGSIRLHDVGDEAHLEKLAHTNFVGLLGFSLLLGFALSQLLPPPLCSAMTDLGGVFAVGVETPPAGSSHFLLRLARVLSSKFQRMTEKTLWLSPVAVSTLIAVDASRVSDLSTVMWHLGQYSFTVLLGLGVHAFLFLPALYMTKVLIHKPRSGFALTLSFTERWRAYRRKNTSVNADKDTETAKHILPTMSHTRHQTKHQTPAFGRSHHSRYQKQIYQSMRCHQLQRVDFPTA</sequence>
<gene>
    <name evidence="1" type="ORF">HPB49_007471</name>
</gene>
<comment type="caution">
    <text evidence="1">The sequence shown here is derived from an EMBL/GenBank/DDBJ whole genome shotgun (WGS) entry which is preliminary data.</text>
</comment>
<accession>A0ACB8DIP5</accession>
<dbReference type="EMBL" id="CM023480">
    <property type="protein sequence ID" value="KAH7970454.1"/>
    <property type="molecule type" value="Genomic_DNA"/>
</dbReference>
<dbReference type="Proteomes" id="UP000821865">
    <property type="component" value="Chromosome 11"/>
</dbReference>